<dbReference type="KEGG" id="avs:AWM76_01900"/>
<evidence type="ECO:0000313" key="3">
    <source>
        <dbReference type="Proteomes" id="UP000066986"/>
    </source>
</evidence>
<name>A0AAU8UJZ7_9LACT</name>
<evidence type="ECO:0000313" key="2">
    <source>
        <dbReference type="EMBL" id="AMC00411.1"/>
    </source>
</evidence>
<reference evidence="2 3" key="1">
    <citation type="journal article" date="2016" name="Genome Announc.">
        <title>Complete Genome Sequences of Aerococcus christensenii CCUG 28831T, Aerococcus sanguinicola CCUG 43001T, Aerococcus urinae CCUG 36881T, Aerococcus urinaeequi CCUG 28094T, Aerococcus urinaehominis CCUG 42038 BT, and Aerococcus viridans CCUG 4311T.</title>
        <authorList>
            <person name="Carkaci D."/>
            <person name="Dargis R."/>
            <person name="Nielsen X.C."/>
            <person name="Skovgaard O."/>
            <person name="Fuursted K."/>
            <person name="Christensen J.J."/>
        </authorList>
    </citation>
    <scope>NUCLEOTIDE SEQUENCE [LARGE SCALE GENOMIC DNA]</scope>
    <source>
        <strain evidence="2 3">CCUG4311</strain>
    </source>
</reference>
<feature type="transmembrane region" description="Helical" evidence="1">
    <location>
        <begin position="6"/>
        <end position="31"/>
    </location>
</feature>
<dbReference type="RefSeq" id="WP_003143117.1">
    <property type="nucleotide sequence ID" value="NZ_CP014164.1"/>
</dbReference>
<keyword evidence="1" id="KW-0472">Membrane</keyword>
<sequence>MKYNFIYLYLIFIVVLSVVMMLIVLCHRIYVHFTKARFEKRKDQWRDYYANDNFVGNQDAIYEKLKQVKQLVAFEAVIQELKNMDSQADKVRLNDFTSSIYPVWVALGKSYLKRPLIYQAYFAYISCLLPFHQVNHDTKSLEAILLK</sequence>
<proteinExistence type="predicted"/>
<dbReference type="EMBL" id="CP014164">
    <property type="protein sequence ID" value="AMC00411.1"/>
    <property type="molecule type" value="Genomic_DNA"/>
</dbReference>
<keyword evidence="1" id="KW-0812">Transmembrane</keyword>
<dbReference type="Proteomes" id="UP000066986">
    <property type="component" value="Chromosome"/>
</dbReference>
<keyword evidence="1" id="KW-1133">Transmembrane helix</keyword>
<protein>
    <submittedName>
        <fullName evidence="2">Uncharacterized protein</fullName>
    </submittedName>
</protein>
<gene>
    <name evidence="2" type="ORF">AWM76_01900</name>
</gene>
<accession>A0AAU8UJZ7</accession>
<organism evidence="2 3">
    <name type="scientific">Aerococcus viridans</name>
    <dbReference type="NCBI Taxonomy" id="1377"/>
    <lineage>
        <taxon>Bacteria</taxon>
        <taxon>Bacillati</taxon>
        <taxon>Bacillota</taxon>
        <taxon>Bacilli</taxon>
        <taxon>Lactobacillales</taxon>
        <taxon>Aerococcaceae</taxon>
        <taxon>Aerococcus</taxon>
    </lineage>
</organism>
<reference evidence="3" key="2">
    <citation type="submission" date="2016-01" db="EMBL/GenBank/DDBJ databases">
        <title>Six Aerococcus type strain genome sequencing and assembly using PacBio and Illumina Hiseq.</title>
        <authorList>
            <person name="Carkaci D."/>
            <person name="Dargis R."/>
            <person name="Nielsen X.C."/>
            <person name="Skovgaard O."/>
            <person name="Fuursted K."/>
            <person name="Christensen J.J."/>
        </authorList>
    </citation>
    <scope>NUCLEOTIDE SEQUENCE [LARGE SCALE GENOMIC DNA]</scope>
    <source>
        <strain evidence="3">CCUG4311</strain>
    </source>
</reference>
<dbReference type="GeneID" id="32029660"/>
<evidence type="ECO:0000256" key="1">
    <source>
        <dbReference type="SAM" id="Phobius"/>
    </source>
</evidence>
<dbReference type="AlphaFoldDB" id="A0AAU8UJZ7"/>